<dbReference type="SUPFAM" id="SSF81383">
    <property type="entry name" value="F-box domain"/>
    <property type="match status" value="1"/>
</dbReference>
<evidence type="ECO:0008006" key="3">
    <source>
        <dbReference type="Google" id="ProtNLM"/>
    </source>
</evidence>
<dbReference type="EMBL" id="KV425895">
    <property type="protein sequence ID" value="KZW01184.1"/>
    <property type="molecule type" value="Genomic_DNA"/>
</dbReference>
<dbReference type="InterPro" id="IPR036047">
    <property type="entry name" value="F-box-like_dom_sf"/>
</dbReference>
<reference evidence="1 2" key="1">
    <citation type="journal article" date="2016" name="Mol. Biol. Evol.">
        <title>Comparative Genomics of Early-Diverging Mushroom-Forming Fungi Provides Insights into the Origins of Lignocellulose Decay Capabilities.</title>
        <authorList>
            <person name="Nagy L.G."/>
            <person name="Riley R."/>
            <person name="Tritt A."/>
            <person name="Adam C."/>
            <person name="Daum C."/>
            <person name="Floudas D."/>
            <person name="Sun H."/>
            <person name="Yadav J.S."/>
            <person name="Pangilinan J."/>
            <person name="Larsson K.H."/>
            <person name="Matsuura K."/>
            <person name="Barry K."/>
            <person name="Labutti K."/>
            <person name="Kuo R."/>
            <person name="Ohm R.A."/>
            <person name="Bhattacharya S.S."/>
            <person name="Shirouzu T."/>
            <person name="Yoshinaga Y."/>
            <person name="Martin F.M."/>
            <person name="Grigoriev I.V."/>
            <person name="Hibbett D.S."/>
        </authorList>
    </citation>
    <scope>NUCLEOTIDE SEQUENCE [LARGE SCALE GENOMIC DNA]</scope>
    <source>
        <strain evidence="1 2">HHB12029</strain>
    </source>
</reference>
<dbReference type="InParanoid" id="A0A165NT39"/>
<accession>A0A165NT39</accession>
<dbReference type="AlphaFoldDB" id="A0A165NT39"/>
<protein>
    <recommendedName>
        <fullName evidence="3">F-box domain-containing protein</fullName>
    </recommendedName>
</protein>
<organism evidence="1 2">
    <name type="scientific">Exidia glandulosa HHB12029</name>
    <dbReference type="NCBI Taxonomy" id="1314781"/>
    <lineage>
        <taxon>Eukaryota</taxon>
        <taxon>Fungi</taxon>
        <taxon>Dikarya</taxon>
        <taxon>Basidiomycota</taxon>
        <taxon>Agaricomycotina</taxon>
        <taxon>Agaricomycetes</taxon>
        <taxon>Auriculariales</taxon>
        <taxon>Exidiaceae</taxon>
        <taxon>Exidia</taxon>
    </lineage>
</organism>
<evidence type="ECO:0000313" key="2">
    <source>
        <dbReference type="Proteomes" id="UP000077266"/>
    </source>
</evidence>
<dbReference type="OrthoDB" id="3172239at2759"/>
<keyword evidence="2" id="KW-1185">Reference proteome</keyword>
<dbReference type="Proteomes" id="UP000077266">
    <property type="component" value="Unassembled WGS sequence"/>
</dbReference>
<proteinExistence type="predicted"/>
<dbReference type="Gene3D" id="1.20.1280.50">
    <property type="match status" value="1"/>
</dbReference>
<sequence>MASTPAAAAQPVAPAQLLAVELWQAIFDHFLADELLSMSWVCRTWRDIARTHSNYCSAPRLRACHDGAVEWFLDRIEASSRPIRLQVTVGTPDDDKLLEVHAAQRILGALAHNMSRILELELDPIIFPDDCASGLTSLLTQSAPVLESFTFFGRGGKKIFQLPTNLFDDSAPRLWRLKLMDATLSRSSGFVPPALRSVQSLTYVLRTRHPVSTLYPHPFLVSILWALPALHDLSVNLLLDIDLLYLLPLYTAPVFDIRTFGRASVNIDHDDCMSQFLSWGPCALFPDLELPGRLLESQEMTTAALEHIVRSPGPIAVNVQLPIAHVLGVFQINVRNLDTRVVRSFARCAPEYVTHNPLPAHLAERVEYLHVQIGLLQHLHMWLSEAAVSGVTDLRIEMERGSCDVAAMFKAFAQRPPPFPGLRSLALLSHDGANVSASFVHELVSKVLRPTAEGFSILLHNVIILGDTGSLPFAKILL</sequence>
<name>A0A165NT39_EXIGL</name>
<evidence type="ECO:0000313" key="1">
    <source>
        <dbReference type="EMBL" id="KZW01184.1"/>
    </source>
</evidence>
<gene>
    <name evidence="1" type="ORF">EXIGLDRAFT_718946</name>
</gene>